<accession>A0A2T7P1X3</accession>
<dbReference type="InterPro" id="IPR050173">
    <property type="entry name" value="ABC_transporter_C-like"/>
</dbReference>
<evidence type="ECO:0000256" key="8">
    <source>
        <dbReference type="SAM" id="Phobius"/>
    </source>
</evidence>
<dbReference type="EMBL" id="PZQS01000007">
    <property type="protein sequence ID" value="PVD27422.1"/>
    <property type="molecule type" value="Genomic_DNA"/>
</dbReference>
<dbReference type="PROSITE" id="PS00211">
    <property type="entry name" value="ABC_TRANSPORTER_1"/>
    <property type="match status" value="1"/>
</dbReference>
<gene>
    <name evidence="11" type="ORF">C0Q70_12580</name>
</gene>
<keyword evidence="12" id="KW-1185">Reference proteome</keyword>
<evidence type="ECO:0000256" key="3">
    <source>
        <dbReference type="ARBA" id="ARBA00022692"/>
    </source>
</evidence>
<dbReference type="Gene3D" id="1.20.1560.10">
    <property type="entry name" value="ABC transporter type 1, transmembrane domain"/>
    <property type="match status" value="2"/>
</dbReference>
<evidence type="ECO:0000256" key="5">
    <source>
        <dbReference type="ARBA" id="ARBA00022840"/>
    </source>
</evidence>
<dbReference type="STRING" id="400727.A0A2T7P1X3"/>
<dbReference type="FunFam" id="1.20.1560.10:FF:000010">
    <property type="entry name" value="Multidrug resistance-associated ABC transporter"/>
    <property type="match status" value="1"/>
</dbReference>
<sequence length="1006" mass="112262">MNEILSGIKVIKLSAWEEAFEDRVSEIRKEEITCLKRAAVLLTIQVFNWLCCPTLVIIGTLLTYVFTSGHQHLDATTAFVSLSLFNILKNPLNHLPSCISELVQAHVSFRRLKDYLACEDFSRSYIEQAPEGMAISVKGGTFTWDKDSPPTLSRISLDIKAGQLVAVVGPVGSGKSSLLCSFLGEMGKLRGTVARKGSVAYVPQQAWIQNRSLKDCVLFDNPFDEKKYRRVIRACALRPDIESFPAGDATEIGEKGINLSGGQKVRVTLARAVYSDAEVYLLDDPLSAVDSRVGKHIFRKVISSSGLLKGKGTVAYVSQQAWIQNSSFRDGILFGSSFNRKRYRNVIQACALQADLDSLPAGEDTEIGEKGINLSGGQKLRVSLARAVYHDADLYLLDDPLSAVDSHVGQHIFRQVIGSTGLLKKQGNTRLMVTHGIHWLPMCDVIVVMDDGKIVWSGTYPDLTRDGLLAKYLNMSVAQDNSLKGAGVPKVKKMEDNTKDVAHNAINSTKEGQQLVLDEEFEMGKVRYLGILDNYSRPSGGSPSPSPWLILFLNNAFELAASFWLVEWTDDEYLQNTSLVNTTHYTQKTVMYVSVYAVLGILQAITTFFFVWIVFLKMLSASKRLHDDMLRSVLHQPMSFFDTNPIGRILNRFSRDMDAIDSYLADLMRIYCTNVFSVINVLFVISYTTPLFLAAAVPLIMLYYCIQVSEVKRCTSRCSRQIRRYESVSRSPVYVHFNETISGAPSIRAFGMTDRFVAKSEQLVDKNNVYTYAHISSLRWLKLRLELLGNLTTAFAALFTIMTEHLSASMAGLSVSYADPCVYLVQVTTKLNNLVQNAINVETDIVSVERIVQYIELPSEPAWVVEGHRPQADWPRDGDIRLQGYSTRYRPGLQLVLNKVTAHICSGEKIGVVGRTGAGKSSLSLSLFRLIEASEGSIVIDDINIADIGLHDLRSRLSILPQDPVLFSGTLRFNLDPLSKFSDEELWSVLEQSHLKFLWNRYPNDS</sequence>
<evidence type="ECO:0000256" key="4">
    <source>
        <dbReference type="ARBA" id="ARBA00022741"/>
    </source>
</evidence>
<dbReference type="SUPFAM" id="SSF90123">
    <property type="entry name" value="ABC transporter transmembrane region"/>
    <property type="match status" value="2"/>
</dbReference>
<feature type="transmembrane region" description="Helical" evidence="8">
    <location>
        <begin position="38"/>
        <end position="66"/>
    </location>
</feature>
<keyword evidence="2" id="KW-0813">Transport</keyword>
<evidence type="ECO:0000256" key="2">
    <source>
        <dbReference type="ARBA" id="ARBA00022448"/>
    </source>
</evidence>
<dbReference type="InterPro" id="IPR036640">
    <property type="entry name" value="ABC1_TM_sf"/>
</dbReference>
<dbReference type="CDD" id="cd03250">
    <property type="entry name" value="ABCC_MRP_domain1"/>
    <property type="match status" value="1"/>
</dbReference>
<dbReference type="Proteomes" id="UP000245119">
    <property type="component" value="Linkage Group LG7"/>
</dbReference>
<evidence type="ECO:0000259" key="9">
    <source>
        <dbReference type="PROSITE" id="PS50893"/>
    </source>
</evidence>
<reference evidence="11 12" key="1">
    <citation type="submission" date="2018-04" db="EMBL/GenBank/DDBJ databases">
        <title>The genome of golden apple snail Pomacea canaliculata provides insight into stress tolerance and invasive adaptation.</title>
        <authorList>
            <person name="Liu C."/>
            <person name="Liu B."/>
            <person name="Ren Y."/>
            <person name="Zhang Y."/>
            <person name="Wang H."/>
            <person name="Li S."/>
            <person name="Jiang F."/>
            <person name="Yin L."/>
            <person name="Zhang G."/>
            <person name="Qian W."/>
            <person name="Fan W."/>
        </authorList>
    </citation>
    <scope>NUCLEOTIDE SEQUENCE [LARGE SCALE GENOMIC DNA]</scope>
    <source>
        <strain evidence="11">SZHN2017</strain>
        <tissue evidence="11">Muscle</tissue>
    </source>
</reference>
<dbReference type="FunFam" id="3.40.50.300:FF:000997">
    <property type="entry name" value="Multidrug resistance-associated protein 1"/>
    <property type="match status" value="2"/>
</dbReference>
<dbReference type="GO" id="GO:0016887">
    <property type="term" value="F:ATP hydrolysis activity"/>
    <property type="evidence" value="ECO:0007669"/>
    <property type="project" value="InterPro"/>
</dbReference>
<evidence type="ECO:0000256" key="6">
    <source>
        <dbReference type="ARBA" id="ARBA00022989"/>
    </source>
</evidence>
<evidence type="ECO:0000313" key="11">
    <source>
        <dbReference type="EMBL" id="PVD27422.1"/>
    </source>
</evidence>
<keyword evidence="5" id="KW-0067">ATP-binding</keyword>
<dbReference type="Gene3D" id="3.40.50.300">
    <property type="entry name" value="P-loop containing nucleotide triphosphate hydrolases"/>
    <property type="match status" value="3"/>
</dbReference>
<comment type="caution">
    <text evidence="11">The sequence shown here is derived from an EMBL/GenBank/DDBJ whole genome shotgun (WGS) entry which is preliminary data.</text>
</comment>
<keyword evidence="3 8" id="KW-0812">Transmembrane</keyword>
<dbReference type="CDD" id="cd18603">
    <property type="entry name" value="ABC_6TM_MRP1_2_3_6_D2_like"/>
    <property type="match status" value="1"/>
</dbReference>
<dbReference type="PROSITE" id="PS50929">
    <property type="entry name" value="ABC_TM1F"/>
    <property type="match status" value="2"/>
</dbReference>
<dbReference type="InterPro" id="IPR017871">
    <property type="entry name" value="ABC_transporter-like_CS"/>
</dbReference>
<evidence type="ECO:0000256" key="7">
    <source>
        <dbReference type="ARBA" id="ARBA00023136"/>
    </source>
</evidence>
<comment type="subcellular location">
    <subcellularLocation>
        <location evidence="1">Membrane</location>
        <topology evidence="1">Multi-pass membrane protein</topology>
    </subcellularLocation>
</comment>
<dbReference type="GO" id="GO:0005524">
    <property type="term" value="F:ATP binding"/>
    <property type="evidence" value="ECO:0007669"/>
    <property type="project" value="UniProtKB-KW"/>
</dbReference>
<dbReference type="Pfam" id="PF00005">
    <property type="entry name" value="ABC_tran"/>
    <property type="match status" value="3"/>
</dbReference>
<evidence type="ECO:0000259" key="10">
    <source>
        <dbReference type="PROSITE" id="PS50929"/>
    </source>
</evidence>
<dbReference type="PROSITE" id="PS50893">
    <property type="entry name" value="ABC_TRANSPORTER_2"/>
    <property type="match status" value="1"/>
</dbReference>
<evidence type="ECO:0000256" key="1">
    <source>
        <dbReference type="ARBA" id="ARBA00004141"/>
    </source>
</evidence>
<dbReference type="Pfam" id="PF00664">
    <property type="entry name" value="ABC_membrane"/>
    <property type="match status" value="2"/>
</dbReference>
<feature type="transmembrane region" description="Helical" evidence="8">
    <location>
        <begin position="590"/>
        <end position="615"/>
    </location>
</feature>
<dbReference type="PANTHER" id="PTHR24223">
    <property type="entry name" value="ATP-BINDING CASSETTE SUB-FAMILY C"/>
    <property type="match status" value="1"/>
</dbReference>
<name>A0A2T7P1X3_POMCA</name>
<dbReference type="InterPro" id="IPR011527">
    <property type="entry name" value="ABC1_TM_dom"/>
</dbReference>
<keyword evidence="7 8" id="KW-0472">Membrane</keyword>
<feature type="domain" description="ABC transporter" evidence="9">
    <location>
        <begin position="135"/>
        <end position="476"/>
    </location>
</feature>
<dbReference type="GO" id="GO:0140359">
    <property type="term" value="F:ABC-type transporter activity"/>
    <property type="evidence" value="ECO:0007669"/>
    <property type="project" value="InterPro"/>
</dbReference>
<dbReference type="SUPFAM" id="SSF52540">
    <property type="entry name" value="P-loop containing nucleoside triphosphate hydrolases"/>
    <property type="match status" value="3"/>
</dbReference>
<dbReference type="InterPro" id="IPR003593">
    <property type="entry name" value="AAA+_ATPase"/>
</dbReference>
<feature type="transmembrane region" description="Helical" evidence="8">
    <location>
        <begin position="678"/>
        <end position="704"/>
    </location>
</feature>
<keyword evidence="6 8" id="KW-1133">Transmembrane helix</keyword>
<dbReference type="InterPro" id="IPR003439">
    <property type="entry name" value="ABC_transporter-like_ATP-bd"/>
</dbReference>
<proteinExistence type="predicted"/>
<dbReference type="OrthoDB" id="6500128at2759"/>
<evidence type="ECO:0000313" key="12">
    <source>
        <dbReference type="Proteomes" id="UP000245119"/>
    </source>
</evidence>
<dbReference type="SMART" id="SM00382">
    <property type="entry name" value="AAA"/>
    <property type="match status" value="2"/>
</dbReference>
<dbReference type="InterPro" id="IPR027417">
    <property type="entry name" value="P-loop_NTPase"/>
</dbReference>
<dbReference type="GO" id="GO:0016020">
    <property type="term" value="C:membrane"/>
    <property type="evidence" value="ECO:0007669"/>
    <property type="project" value="UniProtKB-SubCell"/>
</dbReference>
<keyword evidence="4" id="KW-0547">Nucleotide-binding</keyword>
<feature type="domain" description="ABC transmembrane type-1" evidence="10">
    <location>
        <begin position="1"/>
        <end position="104"/>
    </location>
</feature>
<dbReference type="AlphaFoldDB" id="A0A2T7P1X3"/>
<feature type="domain" description="ABC transmembrane type-1" evidence="10">
    <location>
        <begin position="549"/>
        <end position="818"/>
    </location>
</feature>
<protein>
    <submittedName>
        <fullName evidence="11">Uncharacterized protein</fullName>
    </submittedName>
</protein>
<dbReference type="FunFam" id="3.40.50.300:FF:004162">
    <property type="entry name" value="ATP binding cassette subfamily C member 5"/>
    <property type="match status" value="1"/>
</dbReference>
<organism evidence="11 12">
    <name type="scientific">Pomacea canaliculata</name>
    <name type="common">Golden apple snail</name>
    <dbReference type="NCBI Taxonomy" id="400727"/>
    <lineage>
        <taxon>Eukaryota</taxon>
        <taxon>Metazoa</taxon>
        <taxon>Spiralia</taxon>
        <taxon>Lophotrochozoa</taxon>
        <taxon>Mollusca</taxon>
        <taxon>Gastropoda</taxon>
        <taxon>Caenogastropoda</taxon>
        <taxon>Architaenioglossa</taxon>
        <taxon>Ampullarioidea</taxon>
        <taxon>Ampullariidae</taxon>
        <taxon>Pomacea</taxon>
    </lineage>
</organism>